<dbReference type="SUPFAM" id="SSF46785">
    <property type="entry name" value="Winged helix' DNA-binding domain"/>
    <property type="match status" value="1"/>
</dbReference>
<evidence type="ECO:0000313" key="3">
    <source>
        <dbReference type="Proteomes" id="UP000461670"/>
    </source>
</evidence>
<organism evidence="2 3">
    <name type="scientific">Paracidovorax wautersii</name>
    <dbReference type="NCBI Taxonomy" id="1177982"/>
    <lineage>
        <taxon>Bacteria</taxon>
        <taxon>Pseudomonadati</taxon>
        <taxon>Pseudomonadota</taxon>
        <taxon>Betaproteobacteria</taxon>
        <taxon>Burkholderiales</taxon>
        <taxon>Comamonadaceae</taxon>
        <taxon>Paracidovorax</taxon>
    </lineage>
</organism>
<dbReference type="InterPro" id="IPR036390">
    <property type="entry name" value="WH_DNA-bd_sf"/>
</dbReference>
<accession>A0A7V8JRW5</accession>
<proteinExistence type="predicted"/>
<evidence type="ECO:0000313" key="2">
    <source>
        <dbReference type="EMBL" id="KAF1023353.1"/>
    </source>
</evidence>
<dbReference type="Gene3D" id="1.10.10.10">
    <property type="entry name" value="Winged helix-like DNA-binding domain superfamily/Winged helix DNA-binding domain"/>
    <property type="match status" value="1"/>
</dbReference>
<dbReference type="InterPro" id="IPR005149">
    <property type="entry name" value="Tscrpt_reg_PadR_N"/>
</dbReference>
<dbReference type="Proteomes" id="UP000461670">
    <property type="component" value="Unassembled WGS sequence"/>
</dbReference>
<protein>
    <submittedName>
        <fullName evidence="2">Transcriptional regulator YqjI</fullName>
    </submittedName>
</protein>
<evidence type="ECO:0000259" key="1">
    <source>
        <dbReference type="Pfam" id="PF03551"/>
    </source>
</evidence>
<feature type="domain" description="Transcription regulator PadR N-terminal" evidence="1">
    <location>
        <begin position="38"/>
        <end position="114"/>
    </location>
</feature>
<dbReference type="AlphaFoldDB" id="A0A7V8JRW5"/>
<name>A0A7V8JRW5_9BURK</name>
<gene>
    <name evidence="2" type="primary">yqjI</name>
    <name evidence="2" type="ORF">GAK30_00556</name>
</gene>
<dbReference type="PANTHER" id="PTHR43252:SF7">
    <property type="entry name" value="TRANSCRIPTIONAL REGULATOR YQJI"/>
    <property type="match status" value="1"/>
</dbReference>
<dbReference type="InterPro" id="IPR036388">
    <property type="entry name" value="WH-like_DNA-bd_sf"/>
</dbReference>
<comment type="caution">
    <text evidence="2">The sequence shown here is derived from an EMBL/GenBank/DDBJ whole genome shotgun (WGS) entry which is preliminary data.</text>
</comment>
<dbReference type="PANTHER" id="PTHR43252">
    <property type="entry name" value="TRANSCRIPTIONAL REGULATOR YQJI"/>
    <property type="match status" value="1"/>
</dbReference>
<dbReference type="EMBL" id="WNDQ01000005">
    <property type="protein sequence ID" value="KAF1023353.1"/>
    <property type="molecule type" value="Genomic_DNA"/>
</dbReference>
<sequence>MPPRLPRDPTGFSEGFEPPRGGRLGHRVFGQGGLRLVLLRLIADKPGHGYELIRAIEERLQGRYTPSAGVLYPTLAWLEDLALIEPMPDEEAASAGRGARKRYRVTAQGLAYLDAQRLAVDALLARMTAIGNEPHERPPQVERAIHNLKMAVHLRLARGPLTEPQTRAFARVLDAAAQEIESL</sequence>
<dbReference type="Pfam" id="PF03551">
    <property type="entry name" value="PadR"/>
    <property type="match status" value="1"/>
</dbReference>
<reference evidence="3" key="1">
    <citation type="journal article" date="2020" name="MBio">
        <title>Horizontal gene transfer to a defensive symbiont with a reduced genome amongst a multipartite beetle microbiome.</title>
        <authorList>
            <person name="Waterworth S.C."/>
            <person name="Florez L.V."/>
            <person name="Rees E.R."/>
            <person name="Hertweck C."/>
            <person name="Kaltenpoth M."/>
            <person name="Kwan J.C."/>
        </authorList>
    </citation>
    <scope>NUCLEOTIDE SEQUENCE [LARGE SCALE GENOMIC DNA]</scope>
</reference>